<evidence type="ECO:0000313" key="2">
    <source>
        <dbReference type="Proteomes" id="UP000217830"/>
    </source>
</evidence>
<proteinExistence type="predicted"/>
<reference evidence="1 2" key="1">
    <citation type="submission" date="2017-08" db="EMBL/GenBank/DDBJ databases">
        <title>Draft Genome Sequence of Pseudomonas moraviensis TYU6, isolated from Taxus cuspidata by using PacBio Single-Molecule Real-Time Technology.</title>
        <authorList>
            <person name="Baek K.-H."/>
            <person name="Mishra A.K."/>
        </authorList>
    </citation>
    <scope>NUCLEOTIDE SEQUENCE [LARGE SCALE GENOMIC DNA]</scope>
    <source>
        <strain evidence="1 2">TYU6</strain>
    </source>
</reference>
<organism evidence="1 2">
    <name type="scientific">Pseudomonas moraviensis</name>
    <dbReference type="NCBI Taxonomy" id="321662"/>
    <lineage>
        <taxon>Bacteria</taxon>
        <taxon>Pseudomonadati</taxon>
        <taxon>Pseudomonadota</taxon>
        <taxon>Gammaproteobacteria</taxon>
        <taxon>Pseudomonadales</taxon>
        <taxon>Pseudomonadaceae</taxon>
        <taxon>Pseudomonas</taxon>
    </lineage>
</organism>
<evidence type="ECO:0000313" key="1">
    <source>
        <dbReference type="EMBL" id="PAW57580.1"/>
    </source>
</evidence>
<dbReference type="InterPro" id="IPR013783">
    <property type="entry name" value="Ig-like_fold"/>
</dbReference>
<dbReference type="EMBL" id="NRST01000001">
    <property type="protein sequence ID" value="PAW57580.1"/>
    <property type="molecule type" value="Genomic_DNA"/>
</dbReference>
<evidence type="ECO:0008006" key="3">
    <source>
        <dbReference type="Google" id="ProtNLM"/>
    </source>
</evidence>
<name>A0A2A2PQ50_9PSED</name>
<dbReference type="SUPFAM" id="SSF49373">
    <property type="entry name" value="Invasin/intimin cell-adhesion fragments"/>
    <property type="match status" value="1"/>
</dbReference>
<dbReference type="RefSeq" id="WP_095668454.1">
    <property type="nucleotide sequence ID" value="NZ_NRSS01000003.1"/>
</dbReference>
<dbReference type="Proteomes" id="UP000217830">
    <property type="component" value="Unassembled WGS sequence"/>
</dbReference>
<gene>
    <name evidence="1" type="ORF">CKQ80_20530</name>
</gene>
<sequence>MITRIRLELHLALPQVRTVKVDAEHLLPDEPVHLCLGAMGDLQHRLEFILAPDSPWLHTSAALVSDDNPQGAIIATPAWGVDQPLDSAWLLQCPLIGDQEPYLFTLQLVNQFTAEPYSMQVSLGHHRLMFDEVLEAAYFPVLELGQSVRLGVRVASWYTGQFLAGRTVTWATEEQGVLSTTPTDPEGWAYVDYLPVAAGDIAILASVASPYYASGVETTKLDVRVLATDPWKDVLAVVEDVTSPWAQKTGYPNRGSTYQLSVRLPEALLGTELAMHWEGDSAAQLGVEVRPELEEWVPSSAADLSWELDCRDELDGRFQLQLSCSKLLLRSDRKPMSLARNLVRIGDVQEANKFPVVDEGESVLLRVQVVHVVTSGDGDPVNNARVDWQTPEGTIVTRSGIGGWASVLYQPGHAGERVVTARVLAHDEAVPIERPFAVTALASSPWKDQVRIVFDDVDVDLAELGLLCWRGAPHTLKVEPTAGSVLLDQMVTLQWRGASPGIGLTVTSIGEPRKLEAKGLEWTFSSQVASSTSSLFSLTLSSPVLAAPRELFGRLISTALVDELTVMLDQVTATIASQRMFPCIGATHTLRYLPNALSPLVGLQAILIWQGTPADELGAKIEPAPDIARPLADGGLEWTLDLSLSKATGNFTLELYLPALSRPMSATPMQLGHNKLRIEDWHESAVDAVVGKDKAWSWVRVVSAFTRQAVAQVAVQWKSAIGSDTVASDDLGWSGFGLLPGTAGQQEVVAHVHSLFDGYEEQRALSFTALARDPWEDVRVRFDGHDEHSWGNHTYFPRRSGSHAIEVLFPEGSPLLEQKLTLGLTGTGPVELGLSFEPALGAPRQPSAFGFLRYSLRCADLKDGGFALRLGAERLASLSPANAMSLGEGEQVWKLLTSTSVQQVLEWEQELVEQVKLVSSVSGQGIAGVLVTWRNEDLGTTTRLTDFYGVATVRFKPQTPGPAVVTATVGETAHSESVELPYTLEEPRVISELYEPEDSRLPPNEDRAPAIARVVSARTGLPLARVQVRWDFAGSALTPSVTDEEGIARLTFNYPAEQDDVLSATVSGGVGGWDMAQLVYGGLVPVIESLTSLYTDINLGQSVSAVVRVVSRNDGKPLEGIKVRWRIPGLDLLVTTTDMDGKSTLQLSPIELGPNTLEASVGLGSSKTWTFYVFDPAQIPMFERITNLSPRNVVGSEAHVEVRIIDQQTGQPVANRNIAWFYSNSSLGSMRSDADGIAYVKFIFPRAGREKLNAQTFLAYEELFITVTENL</sequence>
<dbReference type="Gene3D" id="2.60.40.10">
    <property type="entry name" value="Immunoglobulins"/>
    <property type="match status" value="1"/>
</dbReference>
<protein>
    <recommendedName>
        <fullName evidence="3">Big-1 domain-containing protein</fullName>
    </recommendedName>
</protein>
<comment type="caution">
    <text evidence="1">The sequence shown here is derived from an EMBL/GenBank/DDBJ whole genome shotgun (WGS) entry which is preliminary data.</text>
</comment>
<dbReference type="AlphaFoldDB" id="A0A2A2PQ50"/>
<accession>A0A2A2PQ50</accession>
<keyword evidence="2" id="KW-1185">Reference proteome</keyword>
<dbReference type="InterPro" id="IPR008964">
    <property type="entry name" value="Invasin/intimin_cell_adhesion"/>
</dbReference>